<gene>
    <name evidence="1" type="ORF">UT17_C0004G0214</name>
</gene>
<sequence length="167" mass="19055">MKCRSIVCVIVRSMTENKDRGIIVRFEKEISSPGFETNLREILTEYGIEQSDNKWVEIDEKKGFPRLVVDISPKGLGDTDLVKQIIDKIKPEVIFYKMGRADDAGETGYLTIPTRDKRICLRASVYIFDVGGGIWKNFNDVGSSGYRDLREITTPYYGSTGRFELVR</sequence>
<evidence type="ECO:0000313" key="2">
    <source>
        <dbReference type="Proteomes" id="UP000034774"/>
    </source>
</evidence>
<evidence type="ECO:0000313" key="1">
    <source>
        <dbReference type="EMBL" id="KKQ91866.1"/>
    </source>
</evidence>
<reference evidence="1 2" key="1">
    <citation type="journal article" date="2015" name="Nature">
        <title>rRNA introns, odd ribosomes, and small enigmatic genomes across a large radiation of phyla.</title>
        <authorList>
            <person name="Brown C.T."/>
            <person name="Hug L.A."/>
            <person name="Thomas B.C."/>
            <person name="Sharon I."/>
            <person name="Castelle C.J."/>
            <person name="Singh A."/>
            <person name="Wilkins M.J."/>
            <person name="Williams K.H."/>
            <person name="Banfield J.F."/>
        </authorList>
    </citation>
    <scope>NUCLEOTIDE SEQUENCE [LARGE SCALE GENOMIC DNA]</scope>
</reference>
<protein>
    <submittedName>
        <fullName evidence="1">Uncharacterized protein</fullName>
    </submittedName>
</protein>
<proteinExistence type="predicted"/>
<accession>A0A0G0PR59</accession>
<dbReference type="STRING" id="1618572.UT17_C0004G0214"/>
<name>A0A0G0PR59_9BACT</name>
<organism evidence="1 2">
    <name type="scientific">Candidatus Woesebacteria bacterium GW2011_GWB1_39_10</name>
    <dbReference type="NCBI Taxonomy" id="1618572"/>
    <lineage>
        <taxon>Bacteria</taxon>
        <taxon>Candidatus Woeseibacteriota</taxon>
    </lineage>
</organism>
<dbReference type="EMBL" id="LBVU01000004">
    <property type="protein sequence ID" value="KKQ91866.1"/>
    <property type="molecule type" value="Genomic_DNA"/>
</dbReference>
<dbReference type="AlphaFoldDB" id="A0A0G0PR59"/>
<comment type="caution">
    <text evidence="1">The sequence shown here is derived from an EMBL/GenBank/DDBJ whole genome shotgun (WGS) entry which is preliminary data.</text>
</comment>
<dbReference type="Proteomes" id="UP000034774">
    <property type="component" value="Unassembled WGS sequence"/>
</dbReference>